<protein>
    <recommendedName>
        <fullName evidence="3">Phage late control D family protein</fullName>
    </recommendedName>
</protein>
<reference evidence="1 2" key="1">
    <citation type="journal article" date="2020" name="Microorganisms">
        <title>Osmotic Adaptation and Compatible Solute Biosynthesis of Phototrophic Bacteria as Revealed from Genome Analyses.</title>
        <authorList>
            <person name="Imhoff J.F."/>
            <person name="Rahn T."/>
            <person name="Kunzel S."/>
            <person name="Keller A."/>
            <person name="Neulinger S.C."/>
        </authorList>
    </citation>
    <scope>NUCLEOTIDE SEQUENCE [LARGE SCALE GENOMIC DNA]</scope>
    <source>
        <strain evidence="1 2">DSM 15116</strain>
    </source>
</reference>
<evidence type="ECO:0000313" key="1">
    <source>
        <dbReference type="EMBL" id="MBK1725730.1"/>
    </source>
</evidence>
<evidence type="ECO:0000313" key="2">
    <source>
        <dbReference type="Proteomes" id="UP000738126"/>
    </source>
</evidence>
<comment type="caution">
    <text evidence="1">The sequence shown here is derived from an EMBL/GenBank/DDBJ whole genome shotgun (WGS) entry which is preliminary data.</text>
</comment>
<dbReference type="Pfam" id="PF05954">
    <property type="entry name" value="Phage_GPD"/>
    <property type="match status" value="1"/>
</dbReference>
<dbReference type="Proteomes" id="UP000738126">
    <property type="component" value="Unassembled WGS sequence"/>
</dbReference>
<dbReference type="RefSeq" id="WP_200256168.1">
    <property type="nucleotide sequence ID" value="NZ_NRSH01000007.1"/>
</dbReference>
<evidence type="ECO:0008006" key="3">
    <source>
        <dbReference type="Google" id="ProtNLM"/>
    </source>
</evidence>
<dbReference type="EMBL" id="NRSH01000007">
    <property type="protein sequence ID" value="MBK1725730.1"/>
    <property type="molecule type" value="Genomic_DNA"/>
</dbReference>
<accession>A0ABS1E1R7</accession>
<keyword evidence="2" id="KW-1185">Reference proteome</keyword>
<name>A0ABS1E1R7_9GAMM</name>
<dbReference type="SUPFAM" id="SSF69279">
    <property type="entry name" value="Phage tail proteins"/>
    <property type="match status" value="1"/>
</dbReference>
<proteinExistence type="predicted"/>
<sequence length="340" mass="36584">MRRPSWSITVEGIPVPAVDKRLSSLSVTQQSGFSADELELEIDAGDVIIPPAGAEIAVAVGMEDASLGVGTFIGAVSPSAPRDLGTYTVTEIEHSGPPNTLRIRGRSADVAGSLMAQRTQSYDHILLDALVTTIAGRHGLQPVIGLGLSGTLLEHIDQTEESDAHLLTRLAEDHDAIATVKNGRLLFVRRGRGVSASGLPMPPAALRRDECGPHRYQRVENPTSYTGVRARWYDREEARAHHVLAGESGNLRVLKDIYPNERSAYSAAEAEWRRLQRGGVSLSVQAAIGRPEIGAETPVTLLGEWPAEVVAQSWIVASSTHRLDRGSGLTTALELYPYTP</sequence>
<gene>
    <name evidence="1" type="ORF">CKO13_01570</name>
</gene>
<organism evidence="1 2">
    <name type="scientific">Halorhodospira neutriphila</name>
    <dbReference type="NCBI Taxonomy" id="168379"/>
    <lineage>
        <taxon>Bacteria</taxon>
        <taxon>Pseudomonadati</taxon>
        <taxon>Pseudomonadota</taxon>
        <taxon>Gammaproteobacteria</taxon>
        <taxon>Chromatiales</taxon>
        <taxon>Ectothiorhodospiraceae</taxon>
        <taxon>Halorhodospira</taxon>
    </lineage>
</organism>